<accession>A0A4U5M5K7</accession>
<dbReference type="AlphaFoldDB" id="A0A4U5M5K7"/>
<dbReference type="EMBL" id="AZBU02000009">
    <property type="protein sequence ID" value="TKR64130.1"/>
    <property type="molecule type" value="Genomic_DNA"/>
</dbReference>
<evidence type="ECO:0000313" key="1">
    <source>
        <dbReference type="EMBL" id="TKR64130.1"/>
    </source>
</evidence>
<comment type="caution">
    <text evidence="1">The sequence shown here is derived from an EMBL/GenBank/DDBJ whole genome shotgun (WGS) entry which is preliminary data.</text>
</comment>
<protein>
    <submittedName>
        <fullName evidence="1">Uncharacterized protein</fullName>
    </submittedName>
</protein>
<organism evidence="1 2">
    <name type="scientific">Steinernema carpocapsae</name>
    <name type="common">Entomopathogenic nematode</name>
    <dbReference type="NCBI Taxonomy" id="34508"/>
    <lineage>
        <taxon>Eukaryota</taxon>
        <taxon>Metazoa</taxon>
        <taxon>Ecdysozoa</taxon>
        <taxon>Nematoda</taxon>
        <taxon>Chromadorea</taxon>
        <taxon>Rhabditida</taxon>
        <taxon>Tylenchina</taxon>
        <taxon>Panagrolaimomorpha</taxon>
        <taxon>Strongyloidoidea</taxon>
        <taxon>Steinernematidae</taxon>
        <taxon>Steinernema</taxon>
    </lineage>
</organism>
<gene>
    <name evidence="1" type="ORF">L596_024713</name>
</gene>
<sequence length="80" mass="8851">MRNILQQEVSKSAKMVMVPTSGSIDTGKQVGNPNYADKETRYARFGEITGGDLVPLTRAAIFRVFLGLTRKKENCLVEFG</sequence>
<reference evidence="1 2" key="1">
    <citation type="journal article" date="2015" name="Genome Biol.">
        <title>Comparative genomics of Steinernema reveals deeply conserved gene regulatory networks.</title>
        <authorList>
            <person name="Dillman A.R."/>
            <person name="Macchietto M."/>
            <person name="Porter C.F."/>
            <person name="Rogers A."/>
            <person name="Williams B."/>
            <person name="Antoshechkin I."/>
            <person name="Lee M.M."/>
            <person name="Goodwin Z."/>
            <person name="Lu X."/>
            <person name="Lewis E.E."/>
            <person name="Goodrich-Blair H."/>
            <person name="Stock S.P."/>
            <person name="Adams B.J."/>
            <person name="Sternberg P.W."/>
            <person name="Mortazavi A."/>
        </authorList>
    </citation>
    <scope>NUCLEOTIDE SEQUENCE [LARGE SCALE GENOMIC DNA]</scope>
    <source>
        <strain evidence="1 2">ALL</strain>
    </source>
</reference>
<proteinExistence type="predicted"/>
<reference evidence="1 2" key="2">
    <citation type="journal article" date="2019" name="G3 (Bethesda)">
        <title>Hybrid Assembly of the Genome of the Entomopathogenic Nematode Steinernema carpocapsae Identifies the X-Chromosome.</title>
        <authorList>
            <person name="Serra L."/>
            <person name="Macchietto M."/>
            <person name="Macias-Munoz A."/>
            <person name="McGill C.J."/>
            <person name="Rodriguez I.M."/>
            <person name="Rodriguez B."/>
            <person name="Murad R."/>
            <person name="Mortazavi A."/>
        </authorList>
    </citation>
    <scope>NUCLEOTIDE SEQUENCE [LARGE SCALE GENOMIC DNA]</scope>
    <source>
        <strain evidence="1 2">ALL</strain>
    </source>
</reference>
<evidence type="ECO:0000313" key="2">
    <source>
        <dbReference type="Proteomes" id="UP000298663"/>
    </source>
</evidence>
<dbReference type="Proteomes" id="UP000298663">
    <property type="component" value="Unassembled WGS sequence"/>
</dbReference>
<keyword evidence="2" id="KW-1185">Reference proteome</keyword>
<name>A0A4U5M5K7_STECR</name>